<evidence type="ECO:0000256" key="8">
    <source>
        <dbReference type="ARBA" id="ARBA00023136"/>
    </source>
</evidence>
<feature type="domain" description="LRRCT" evidence="13">
    <location>
        <begin position="1081"/>
        <end position="1132"/>
    </location>
</feature>
<keyword evidence="9" id="KW-0325">Glycoprotein</keyword>
<dbReference type="AlphaFoldDB" id="A0A914BMF5"/>
<evidence type="ECO:0000256" key="3">
    <source>
        <dbReference type="ARBA" id="ARBA00022614"/>
    </source>
</evidence>
<keyword evidence="8 11" id="KW-0472">Membrane</keyword>
<evidence type="ECO:0000256" key="10">
    <source>
        <dbReference type="SAM" id="MobiDB-lite"/>
    </source>
</evidence>
<evidence type="ECO:0000259" key="13">
    <source>
        <dbReference type="SMART" id="SM00082"/>
    </source>
</evidence>
<dbReference type="Proteomes" id="UP000887568">
    <property type="component" value="Unplaced"/>
</dbReference>
<evidence type="ECO:0000256" key="2">
    <source>
        <dbReference type="ARBA" id="ARBA00022475"/>
    </source>
</evidence>
<proteinExistence type="predicted"/>
<comment type="subcellular location">
    <subcellularLocation>
        <location evidence="1">Cell membrane</location>
    </subcellularLocation>
</comment>
<accession>A0A914BMF5</accession>
<feature type="transmembrane region" description="Helical" evidence="11">
    <location>
        <begin position="651"/>
        <end position="671"/>
    </location>
</feature>
<keyword evidence="15" id="KW-1185">Reference proteome</keyword>
<feature type="domain" description="LRRCT" evidence="13">
    <location>
        <begin position="423"/>
        <end position="480"/>
    </location>
</feature>
<evidence type="ECO:0000313" key="14">
    <source>
        <dbReference type="EnsemblMetazoa" id="XP_038077299.1"/>
    </source>
</evidence>
<feature type="chain" id="PRO_5037723657" description="LRRCT domain-containing protein" evidence="12">
    <location>
        <begin position="23"/>
        <end position="1277"/>
    </location>
</feature>
<dbReference type="OrthoDB" id="2015831at2759"/>
<dbReference type="InterPro" id="IPR032675">
    <property type="entry name" value="LRR_dom_sf"/>
</dbReference>
<keyword evidence="2" id="KW-1003">Cell membrane</keyword>
<feature type="transmembrane region" description="Helical" evidence="11">
    <location>
        <begin position="1148"/>
        <end position="1170"/>
    </location>
</feature>
<keyword evidence="3" id="KW-0433">Leucine-rich repeat</keyword>
<feature type="region of interest" description="Disordered" evidence="10">
    <location>
        <begin position="1229"/>
        <end position="1277"/>
    </location>
</feature>
<dbReference type="FunFam" id="3.80.10.10:FF:001438">
    <property type="entry name" value="Uncharacterized protein"/>
    <property type="match status" value="1"/>
</dbReference>
<dbReference type="Gene3D" id="3.80.10.10">
    <property type="entry name" value="Ribonuclease Inhibitor"/>
    <property type="match status" value="6"/>
</dbReference>
<feature type="signal peptide" evidence="12">
    <location>
        <begin position="1"/>
        <end position="22"/>
    </location>
</feature>
<dbReference type="SMART" id="SM00369">
    <property type="entry name" value="LRR_TYP"/>
    <property type="match status" value="24"/>
</dbReference>
<evidence type="ECO:0000256" key="6">
    <source>
        <dbReference type="ARBA" id="ARBA00022737"/>
    </source>
</evidence>
<protein>
    <recommendedName>
        <fullName evidence="13">LRRCT domain-containing protein</fullName>
    </recommendedName>
</protein>
<dbReference type="SMART" id="SM00364">
    <property type="entry name" value="LRR_BAC"/>
    <property type="match status" value="10"/>
</dbReference>
<evidence type="ECO:0000256" key="1">
    <source>
        <dbReference type="ARBA" id="ARBA00004236"/>
    </source>
</evidence>
<evidence type="ECO:0000256" key="4">
    <source>
        <dbReference type="ARBA" id="ARBA00022692"/>
    </source>
</evidence>
<dbReference type="PANTHER" id="PTHR24366">
    <property type="entry name" value="IG(IMMUNOGLOBULIN) AND LRR(LEUCINE RICH REPEAT) DOMAINS"/>
    <property type="match status" value="1"/>
</dbReference>
<dbReference type="InterPro" id="IPR000483">
    <property type="entry name" value="Cys-rich_flank_reg_C"/>
</dbReference>
<dbReference type="RefSeq" id="XP_038077299.1">
    <property type="nucleotide sequence ID" value="XM_038221371.1"/>
</dbReference>
<sequence>MALLQTLLVLLGFMGLLIDGQSVTICPEECECDADRMLVDCTDRYLPQIPTTEIPNGTRSLLLDGNHISEFGDGASSRFAPWLRMLSLADNNLESFSNTTLSKLSRLRNLDLSGNLISDLPQMTLFSLRKLTLSRNELGYLKANTFYGLSHLRELYLDQCSIGSVQKDTFSNLPSLEKLSLEDNFLDVDPVGWFVQTPLQELHMSQNGIPLATAVTQWFGINGTLNFRLLALASNDIQYLPKDVFRDLDSLEVLDLRDNRLTSISKNDFLGLRGLRELRLDDNDLTAIHGESLVQTPELSVLTLDGNRLKSFLPQLFSPIGRITSLSAAFNSLQDIADFNSLPALVSLNLIHNRLPKLPNIQNLTSLQILSLSHNQITSIDEETFHLNTELQEIYLDYNGLVFLEYELFEGLQSLHTLTLGGNSWWCDCRLAWMQDLMWSDEQPPWAENLAYEITCTKPEELKDESLEYVSQEVLQQQCPDLQLGVVVIVLFSIWFSVLGFLTTRFWIRKYMNHRKFKRHCRKNWHYSRRVNRRRKMGVSEGPFHILPAATKFAMDHHSICFPLQRRGHVYLEIDTSDRRLNNVFRENGGYSETVVSSVLPHIRALETVCNKLDCLSTNSIKKTQKYLVEAALDLMRKEHRSMEKFSTLQFLWLCIFYIVIIGPAEGHLFVCVDTISLCNCDPTKLSVNCSALGFRAVPKDDISNVTSSLSFGGNFLTAMLRDTFGNLGSLLSLSVENNQIAYVESGSFDRTRELKYLDLSGNRLAVVPSALNVLALLRVLNLSSNGLSSVSTEDFKSFTQLHTLRLENNNLYSIPETTFYPLANLELLYLDHNFISADPIGWFANSTRLTKLRISNNRIPLSASVEDWFGVTWQILPLEELDLAKNAIQQILERTFRSCANLKELHLGGNEIETIAPLSFADLTKLEELTLDRNRLSDIPEDLFLYTENLLSLSLMDNSLTVLSRNVFEGLEQTVSLNLAGNEFTNLFNFSSGADSPLLLPAIKNLYLNSNWLTDVPDIRMFSNLEILNLSDNAIREMEPYAFNGTSLRLLYLNDNLLTTMSYENFQFLPALEVVTITGNPWVCDCRMFWIRDPEGEDLAWRSALYEDVFCIAPDVAKNLNLHSLYILDGKERGNSGPFSPCETADWLSIVIIVAIWVVIISVALGCYLNRLISYRKGYVSRRMKAKVVKKVPQARQASPAPEAPSSAACLNEGATFEDLDKSTTTDTTYVLTSARGHDDDEIETPEQGQSQITEQPKRKKSVDNPDLPVTVTSTV</sequence>
<dbReference type="InterPro" id="IPR003591">
    <property type="entry name" value="Leu-rich_rpt_typical-subtyp"/>
</dbReference>
<feature type="transmembrane region" description="Helical" evidence="11">
    <location>
        <begin position="484"/>
        <end position="508"/>
    </location>
</feature>
<evidence type="ECO:0000256" key="12">
    <source>
        <dbReference type="SAM" id="SignalP"/>
    </source>
</evidence>
<keyword evidence="4 11" id="KW-0812">Transmembrane</keyword>
<dbReference type="SUPFAM" id="SSF52075">
    <property type="entry name" value="Outer arm dynein light chain 1"/>
    <property type="match status" value="1"/>
</dbReference>
<organism evidence="14 15">
    <name type="scientific">Patiria miniata</name>
    <name type="common">Bat star</name>
    <name type="synonym">Asterina miniata</name>
    <dbReference type="NCBI Taxonomy" id="46514"/>
    <lineage>
        <taxon>Eukaryota</taxon>
        <taxon>Metazoa</taxon>
        <taxon>Echinodermata</taxon>
        <taxon>Eleutherozoa</taxon>
        <taxon>Asterozoa</taxon>
        <taxon>Asteroidea</taxon>
        <taxon>Valvatacea</taxon>
        <taxon>Valvatida</taxon>
        <taxon>Asterinidae</taxon>
        <taxon>Patiria</taxon>
    </lineage>
</organism>
<dbReference type="GO" id="GO:0005886">
    <property type="term" value="C:plasma membrane"/>
    <property type="evidence" value="ECO:0007669"/>
    <property type="project" value="UniProtKB-SubCell"/>
</dbReference>
<evidence type="ECO:0000313" key="15">
    <source>
        <dbReference type="Proteomes" id="UP000887568"/>
    </source>
</evidence>
<dbReference type="SMART" id="SM00365">
    <property type="entry name" value="LRR_SD22"/>
    <property type="match status" value="11"/>
</dbReference>
<evidence type="ECO:0000256" key="11">
    <source>
        <dbReference type="SAM" id="Phobius"/>
    </source>
</evidence>
<keyword evidence="6" id="KW-0677">Repeat</keyword>
<evidence type="ECO:0000256" key="7">
    <source>
        <dbReference type="ARBA" id="ARBA00022989"/>
    </source>
</evidence>
<dbReference type="Pfam" id="PF13855">
    <property type="entry name" value="LRR_8"/>
    <property type="match status" value="8"/>
</dbReference>
<evidence type="ECO:0000256" key="5">
    <source>
        <dbReference type="ARBA" id="ARBA00022729"/>
    </source>
</evidence>
<dbReference type="EnsemblMetazoa" id="XM_038221371.1">
    <property type="protein sequence ID" value="XP_038077299.1"/>
    <property type="gene ID" value="LOC119745146"/>
</dbReference>
<dbReference type="SUPFAM" id="SSF52058">
    <property type="entry name" value="L domain-like"/>
    <property type="match status" value="3"/>
</dbReference>
<name>A0A914BMF5_PATMI</name>
<dbReference type="FunFam" id="3.80.10.10:FF:000770">
    <property type="entry name" value="Uncharacterized protein"/>
    <property type="match status" value="1"/>
</dbReference>
<dbReference type="InterPro" id="IPR001611">
    <property type="entry name" value="Leu-rich_rpt"/>
</dbReference>
<dbReference type="SMART" id="SM00082">
    <property type="entry name" value="LRRCT"/>
    <property type="match status" value="2"/>
</dbReference>
<keyword evidence="7 11" id="KW-1133">Transmembrane helix</keyword>
<evidence type="ECO:0000256" key="9">
    <source>
        <dbReference type="ARBA" id="ARBA00023180"/>
    </source>
</evidence>
<dbReference type="PROSITE" id="PS51450">
    <property type="entry name" value="LRR"/>
    <property type="match status" value="10"/>
</dbReference>
<dbReference type="OMA" id="NFISADP"/>
<reference evidence="14" key="1">
    <citation type="submission" date="2022-11" db="UniProtKB">
        <authorList>
            <consortium name="EnsemblMetazoa"/>
        </authorList>
    </citation>
    <scope>IDENTIFICATION</scope>
</reference>
<dbReference type="GeneID" id="119745146"/>
<keyword evidence="5 12" id="KW-0732">Signal</keyword>